<accession>A0A224YBZ1</accession>
<organism evidence="1">
    <name type="scientific">Rhipicephalus zambeziensis</name>
    <dbReference type="NCBI Taxonomy" id="60191"/>
    <lineage>
        <taxon>Eukaryota</taxon>
        <taxon>Metazoa</taxon>
        <taxon>Ecdysozoa</taxon>
        <taxon>Arthropoda</taxon>
        <taxon>Chelicerata</taxon>
        <taxon>Arachnida</taxon>
        <taxon>Acari</taxon>
        <taxon>Parasitiformes</taxon>
        <taxon>Ixodida</taxon>
        <taxon>Ixodoidea</taxon>
        <taxon>Ixodidae</taxon>
        <taxon>Rhipicephalinae</taxon>
        <taxon>Rhipicephalus</taxon>
        <taxon>Rhipicephalus</taxon>
    </lineage>
</organism>
<proteinExistence type="predicted"/>
<protein>
    <submittedName>
        <fullName evidence="1">Uncharacterized protein</fullName>
    </submittedName>
</protein>
<reference evidence="1" key="1">
    <citation type="journal article" date="2017" name="Parasit. Vectors">
        <title>Sialotranscriptomics of Rhipicephalus zambeziensis reveals intricate expression profiles of secretory proteins and suggests tight temporal transcriptional regulation during blood-feeding.</title>
        <authorList>
            <person name="de Castro M.H."/>
            <person name="de Klerk D."/>
            <person name="Pienaar R."/>
            <person name="Rees D.J.G."/>
            <person name="Mans B.J."/>
        </authorList>
    </citation>
    <scope>NUCLEOTIDE SEQUENCE</scope>
    <source>
        <tissue evidence="1">Salivary glands</tissue>
    </source>
</reference>
<name>A0A224YBZ1_9ACAR</name>
<sequence>MSSGCNLTDNRLSLHTDVTYDESAKKGQQCRRSKESCKWYPSALFQGPSMPWAQQFLELVGVRSYVNKLYLRWRLCVSRCGMSPQKKVCIYLPQQTHDCIGESH</sequence>
<dbReference type="AlphaFoldDB" id="A0A224YBZ1"/>
<dbReference type="EMBL" id="GFPF01002053">
    <property type="protein sequence ID" value="MAA13199.1"/>
    <property type="molecule type" value="Transcribed_RNA"/>
</dbReference>
<evidence type="ECO:0000313" key="1">
    <source>
        <dbReference type="EMBL" id="MAA13199.1"/>
    </source>
</evidence>